<dbReference type="Pfam" id="PF23321">
    <property type="entry name" value="R1_ABCA1"/>
    <property type="match status" value="1"/>
</dbReference>
<dbReference type="SUPFAM" id="SSF52540">
    <property type="entry name" value="P-loop containing nucleoside triphosphate hydrolases"/>
    <property type="match status" value="2"/>
</dbReference>
<dbReference type="Gene3D" id="3.40.50.300">
    <property type="entry name" value="P-loop containing nucleotide triphosphate hydrolases"/>
    <property type="match status" value="2"/>
</dbReference>
<evidence type="ECO:0000256" key="13">
    <source>
        <dbReference type="SAM" id="Phobius"/>
    </source>
</evidence>
<comment type="subcellular location">
    <subcellularLocation>
        <location evidence="1">Endomembrane system</location>
        <topology evidence="1">Multi-pass membrane protein</topology>
    </subcellularLocation>
</comment>
<dbReference type="RefSeq" id="XP_020028750.1">
    <property type="nucleotide sequence ID" value="XM_020173161.1"/>
</dbReference>
<feature type="domain" description="ABC transporter" evidence="14">
    <location>
        <begin position="523"/>
        <end position="756"/>
    </location>
</feature>
<feature type="transmembrane region" description="Helical" evidence="13">
    <location>
        <begin position="260"/>
        <end position="279"/>
    </location>
</feature>
<feature type="transmembrane region" description="Helical" evidence="13">
    <location>
        <begin position="1232"/>
        <end position="1252"/>
    </location>
</feature>
<dbReference type="InterPro" id="IPR003439">
    <property type="entry name" value="ABC_transporter-like_ATP-bd"/>
</dbReference>
<dbReference type="PROSITE" id="PS50893">
    <property type="entry name" value="ABC_TRANSPORTER_2"/>
    <property type="match status" value="2"/>
</dbReference>
<keyword evidence="4" id="KW-0677">Repeat</keyword>
<evidence type="ECO:0000256" key="3">
    <source>
        <dbReference type="ARBA" id="ARBA00022692"/>
    </source>
</evidence>
<keyword evidence="3 13" id="KW-0812">Transmembrane</keyword>
<evidence type="ECO:0000256" key="9">
    <source>
        <dbReference type="ARBA" id="ARBA00023136"/>
    </source>
</evidence>
<feature type="transmembrane region" description="Helical" evidence="13">
    <location>
        <begin position="1292"/>
        <end position="1310"/>
    </location>
</feature>
<dbReference type="GO" id="GO:0016020">
    <property type="term" value="C:membrane"/>
    <property type="evidence" value="ECO:0007669"/>
    <property type="project" value="InterPro"/>
</dbReference>
<evidence type="ECO:0000256" key="7">
    <source>
        <dbReference type="ARBA" id="ARBA00022989"/>
    </source>
</evidence>
<feature type="transmembrane region" description="Helical" evidence="13">
    <location>
        <begin position="1163"/>
        <end position="1187"/>
    </location>
</feature>
<dbReference type="Pfam" id="PF12698">
    <property type="entry name" value="ABC2_membrane_3"/>
    <property type="match status" value="2"/>
</dbReference>
<evidence type="ECO:0000256" key="4">
    <source>
        <dbReference type="ARBA" id="ARBA00022737"/>
    </source>
</evidence>
<feature type="transmembrane region" description="Helical" evidence="13">
    <location>
        <begin position="441"/>
        <end position="463"/>
    </location>
</feature>
<dbReference type="KEGG" id="ccan:109692517"/>
<feature type="compositionally biased region" description="Polar residues" evidence="12">
    <location>
        <begin position="1814"/>
        <end position="1823"/>
    </location>
</feature>
<dbReference type="InterPro" id="IPR003593">
    <property type="entry name" value="AAA+_ATPase"/>
</dbReference>
<evidence type="ECO:0000256" key="5">
    <source>
        <dbReference type="ARBA" id="ARBA00022741"/>
    </source>
</evidence>
<evidence type="ECO:0000259" key="14">
    <source>
        <dbReference type="PROSITE" id="PS50893"/>
    </source>
</evidence>
<dbReference type="PANTHER" id="PTHR19229">
    <property type="entry name" value="ATP-BINDING CASSETTE TRANSPORTER SUBFAMILY A ABCA"/>
    <property type="match status" value="1"/>
</dbReference>
<keyword evidence="5" id="KW-0547">Nucleotide-binding</keyword>
<feature type="transmembrane region" description="Helical" evidence="13">
    <location>
        <begin position="22"/>
        <end position="42"/>
    </location>
</feature>
<dbReference type="FunFam" id="3.40.50.300:FF:000327">
    <property type="entry name" value="ATP-binding cassette sub-family A member 3"/>
    <property type="match status" value="1"/>
</dbReference>
<gene>
    <name evidence="15" type="primary">LOC109692517</name>
</gene>
<dbReference type="OrthoDB" id="6512918at2759"/>
<keyword evidence="6" id="KW-0067">ATP-binding</keyword>
<feature type="transmembrane region" description="Helical" evidence="13">
    <location>
        <begin position="400"/>
        <end position="421"/>
    </location>
</feature>
<dbReference type="PANTHER" id="PTHR19229:SF117">
    <property type="entry name" value="ATP-BINDING CASSETTE SUB-FAMILY A MEMBER 17"/>
    <property type="match status" value="1"/>
</dbReference>
<dbReference type="CDD" id="cd03263">
    <property type="entry name" value="ABC_subfamily_A"/>
    <property type="match status" value="2"/>
</dbReference>
<reference evidence="15" key="1">
    <citation type="submission" date="2025-08" db="UniProtKB">
        <authorList>
            <consortium name="RefSeq"/>
        </authorList>
    </citation>
    <scope>IDENTIFICATION</scope>
    <source>
        <tissue evidence="15">Leukocyte</tissue>
    </source>
</reference>
<evidence type="ECO:0000256" key="8">
    <source>
        <dbReference type="ARBA" id="ARBA00023055"/>
    </source>
</evidence>
<feature type="transmembrane region" description="Helical" evidence="13">
    <location>
        <begin position="299"/>
        <end position="328"/>
    </location>
</feature>
<dbReference type="Pfam" id="PF00005">
    <property type="entry name" value="ABC_tran"/>
    <property type="match status" value="2"/>
</dbReference>
<keyword evidence="8" id="KW-0445">Lipid transport</keyword>
<dbReference type="InterPro" id="IPR013525">
    <property type="entry name" value="ABC2_TM"/>
</dbReference>
<keyword evidence="7 13" id="KW-1133">Transmembrane helix</keyword>
<evidence type="ECO:0000313" key="15">
    <source>
        <dbReference type="RefSeq" id="XP_020028750.1"/>
    </source>
</evidence>
<dbReference type="GO" id="GO:0140359">
    <property type="term" value="F:ABC-type transporter activity"/>
    <property type="evidence" value="ECO:0007669"/>
    <property type="project" value="InterPro"/>
</dbReference>
<dbReference type="GO" id="GO:0012505">
    <property type="term" value="C:endomembrane system"/>
    <property type="evidence" value="ECO:0007669"/>
    <property type="project" value="UniProtKB-SubCell"/>
</dbReference>
<keyword evidence="2" id="KW-0813">Transport</keyword>
<dbReference type="GO" id="GO:0005319">
    <property type="term" value="F:lipid transporter activity"/>
    <property type="evidence" value="ECO:0007669"/>
    <property type="project" value="TreeGrafter"/>
</dbReference>
<evidence type="ECO:0000256" key="12">
    <source>
        <dbReference type="SAM" id="MobiDB-lite"/>
    </source>
</evidence>
<feature type="transmembrane region" description="Helical" evidence="13">
    <location>
        <begin position="1125"/>
        <end position="1151"/>
    </location>
</feature>
<dbReference type="SMART" id="SM00382">
    <property type="entry name" value="AAA"/>
    <property type="match status" value="2"/>
</dbReference>
<name>A0A8B7VD96_CASCN</name>
<dbReference type="InterPro" id="IPR026082">
    <property type="entry name" value="ABCA"/>
</dbReference>
<dbReference type="InterPro" id="IPR027417">
    <property type="entry name" value="P-loop_NTPase"/>
</dbReference>
<feature type="domain" description="ABC transporter" evidence="14">
    <location>
        <begin position="1366"/>
        <end position="1599"/>
    </location>
</feature>
<feature type="transmembrane region" description="Helical" evidence="13">
    <location>
        <begin position="367"/>
        <end position="388"/>
    </location>
</feature>
<dbReference type="InterPro" id="IPR056264">
    <property type="entry name" value="R2_ABCA1-4-like"/>
</dbReference>
<feature type="transmembrane region" description="Helical" evidence="13">
    <location>
        <begin position="1194"/>
        <end position="1212"/>
    </location>
</feature>
<sequence>MAVLKKLKLLLWKNFILKKRKTLVTVLEILTPLLFSAVILYLRLNSMPKKRSATTYHPIDVSSLPEFFHNFPLKNRFQLVYIPSKSETLKTLTEMVEQTFDVEFEVLGFSSVPLFESYIIKDPNSFYVLVGIVFDHNFHDSNEPLPLEVKYSLRFSYIRRNFASLRNVFFQDGSEGWCTSLLYPPNLSQEPREFTDADGGSPGYNKEGFLAIQHALDKAIMRHHAQNATDMLESLTVLLQRFPYGPHIQDKFFVVLQNEFPLFLMLSFICIELIIVNSISLEKERKLKEYMCMMGLDSWLHWVAWFITFFISVSIAVFIMTILFCTKINNVAVFRSSDPTLIFIFLMCFAIATIFFAFMMSTFFQRAHVGTAIGGIIFFFTYLPYLYLTFSYHRRSYVQKIISCLFSNVAMALGVRFISVFEAEGTGIQWRNMGSISREFSFTQVLLMLLLDSLLYCAITCYVESIFPGSYGTPKPWYFFAMPSYWFKKPVPVTQALLDMEDTEKTLKSKFIQEEPTDLIRGIEIQHLYKVFYRGRSKLIAVRDLSMNMYRGQITVFLGHNGAGKTTICSMLTGLIVPSSGKALISGYEISKDMVQIRKSMGWCPQHDILFDNFTVAEHLFFYAQLKGLSAQKCPEEVKHMLHLLSLEDKRGSRSKFLSEGMKRKLSIGIALIAGSKLLILDEPTSGMDAISRRAIWDLLQQQKSDRTILLTTHFMDEADLLGDRIAIMAKGELQCCGSSLFLKQKYGTGYYMTLLKTPCCDTEKLCHLIYHHIPNAILESNVAEELIYILPKDSIHRFESLFTDLELRQTELGISTFGASVTSMEEVFIRVCLLADSSAPISTETQSQVRPRPLISRVPVDRIKYLHSRIFSIQTGLPIKPNTGFSLLCQQFYAMLLKRVTYSWRNWMLMLSVQILVPLVIIMLSLMFFKTKSIESIPLELTLKTYGQTIVPFFVSQNSSLDPQLSDNFANMLVDEGQIPLQVPGPIQEFLLKKAKEEPEEFDSLYVVAASFEDVDNHTIVTALFNNQAYHSPALALALVDNLLFKLLSGANASITVSSHPQPQTDKEQSENILYQGPKGHYLSINLLFGIAFLSSSFSILTVTERRIKFKHIQFVSGVHVTAFWFSALLWDLISFLVSTLLLVVVFLYYKEEAFTHHESAPAVVLMLMLYGCAITPFIYVVSFFFDSAGSACVKLVIMLTFLSIGPLVLVSVTGEQELGYTKISESLDRVFLILPGHCLGMAFTNLYYNFELKKFCSAKNLNDTECNDVSEGYIVQKNIYAWESLGMGKYLTALVISGPLYIFLLFLIETNVFRILKARLSDFSIKQNLVMLPNVTLLPKDQDVKEEAEIIETNLELLQKKNPLVVKDMSKLYTKKVPLLAVNQLSFTVQAKECFGLLGLNGAGKTSIFKMLTGEKSITSGDAFVKSLSVQSDLEKVRQWIGYCPQFDALPNFMTGREVLVMYARIRGIPECLINTCVNQLLEDLVMLMYADNLVKTYSGGNKRKLSTAIALIGEPAVIFLDEPSTGMDPVARRLLWDTVARARESGKAIVITSHSMEECEALCTRLAIMVQGQFKCLGSPQHLKSKFGSGYSLQAKVHREGQQEALQEFKAFVDLTFPGSILEDEHQGMVRYHLLSRDLGWAKVFGIMEQAKKKSKLEDYSINQISLEDIFLNLTSPPTFVLTAQGLMKRRNEMRSARYKVNARLSRAVPVAGAQVRAVKTGHWEHTGAACGQGEGCTDSGLSATELPSAPRSCPARRRQHLYSGRGGGAARWFSQSVTCVRIRVLVQPISGSQIRRGGGGGRDRRAWSLDPTNRNAGRV</sequence>
<feature type="transmembrane region" description="Helical" evidence="13">
    <location>
        <begin position="340"/>
        <end position="361"/>
    </location>
</feature>
<evidence type="ECO:0000256" key="10">
    <source>
        <dbReference type="ARBA" id="ARBA00023180"/>
    </source>
</evidence>
<proteinExistence type="predicted"/>
<keyword evidence="10" id="KW-0325">Glycoprotein</keyword>
<evidence type="ECO:0000256" key="11">
    <source>
        <dbReference type="ARBA" id="ARBA00050894"/>
    </source>
</evidence>
<dbReference type="FunFam" id="3.40.50.300:FF:000465">
    <property type="entry name" value="ATP-binding cassette, sub-family A (ABC1), member 3"/>
    <property type="match status" value="1"/>
</dbReference>
<organism evidence="15">
    <name type="scientific">Castor canadensis</name>
    <name type="common">American beaver</name>
    <dbReference type="NCBI Taxonomy" id="51338"/>
    <lineage>
        <taxon>Eukaryota</taxon>
        <taxon>Metazoa</taxon>
        <taxon>Chordata</taxon>
        <taxon>Craniata</taxon>
        <taxon>Vertebrata</taxon>
        <taxon>Euteleostomi</taxon>
        <taxon>Mammalia</taxon>
        <taxon>Eutheria</taxon>
        <taxon>Euarchontoglires</taxon>
        <taxon>Glires</taxon>
        <taxon>Rodentia</taxon>
        <taxon>Castorimorpha</taxon>
        <taxon>Castoridae</taxon>
        <taxon>Castor</taxon>
    </lineage>
</organism>
<dbReference type="GO" id="GO:0016887">
    <property type="term" value="F:ATP hydrolysis activity"/>
    <property type="evidence" value="ECO:0007669"/>
    <property type="project" value="InterPro"/>
</dbReference>
<comment type="catalytic activity">
    <reaction evidence="11">
        <text>cholesterol(in) + ATP + H2O = cholesterol(out) + ADP + phosphate + H(+)</text>
        <dbReference type="Rhea" id="RHEA:39051"/>
        <dbReference type="ChEBI" id="CHEBI:15377"/>
        <dbReference type="ChEBI" id="CHEBI:15378"/>
        <dbReference type="ChEBI" id="CHEBI:16113"/>
        <dbReference type="ChEBI" id="CHEBI:30616"/>
        <dbReference type="ChEBI" id="CHEBI:43474"/>
        <dbReference type="ChEBI" id="CHEBI:456216"/>
    </reaction>
    <physiologicalReaction direction="left-to-right" evidence="11">
        <dbReference type="Rhea" id="RHEA:39052"/>
    </physiologicalReaction>
</comment>
<accession>A0A8B7VD96</accession>
<dbReference type="GO" id="GO:0005737">
    <property type="term" value="C:cytoplasm"/>
    <property type="evidence" value="ECO:0007669"/>
    <property type="project" value="UniProtKB-ARBA"/>
</dbReference>
<evidence type="ECO:0000256" key="1">
    <source>
        <dbReference type="ARBA" id="ARBA00004127"/>
    </source>
</evidence>
<feature type="transmembrane region" description="Helical" evidence="13">
    <location>
        <begin position="1083"/>
        <end position="1104"/>
    </location>
</feature>
<keyword evidence="9 13" id="KW-0472">Membrane</keyword>
<feature type="region of interest" description="Disordered" evidence="12">
    <location>
        <begin position="1797"/>
        <end position="1823"/>
    </location>
</feature>
<evidence type="ECO:0000256" key="6">
    <source>
        <dbReference type="ARBA" id="ARBA00022840"/>
    </source>
</evidence>
<feature type="transmembrane region" description="Helical" evidence="13">
    <location>
        <begin position="908"/>
        <end position="930"/>
    </location>
</feature>
<evidence type="ECO:0000256" key="2">
    <source>
        <dbReference type="ARBA" id="ARBA00022448"/>
    </source>
</evidence>
<protein>
    <submittedName>
        <fullName evidence="15">ATP-binding cassette sub-family A member 17-like</fullName>
    </submittedName>
</protein>
<dbReference type="GO" id="GO:0005524">
    <property type="term" value="F:ATP binding"/>
    <property type="evidence" value="ECO:0007669"/>
    <property type="project" value="UniProtKB-KW"/>
</dbReference>